<organism evidence="2 3">
    <name type="scientific">Cupriavidus taiwanensis</name>
    <dbReference type="NCBI Taxonomy" id="164546"/>
    <lineage>
        <taxon>Bacteria</taxon>
        <taxon>Pseudomonadati</taxon>
        <taxon>Pseudomonadota</taxon>
        <taxon>Betaproteobacteria</taxon>
        <taxon>Burkholderiales</taxon>
        <taxon>Burkholderiaceae</taxon>
        <taxon>Cupriavidus</taxon>
    </lineage>
</organism>
<name>A0A975WVK0_9BURK</name>
<gene>
    <name evidence="2" type="ORF">CBM2589_B130037</name>
</gene>
<accession>A0A975WVK0</accession>
<comment type="caution">
    <text evidence="2">The sequence shown here is derived from an EMBL/GenBank/DDBJ whole genome shotgun (WGS) entry which is preliminary data.</text>
</comment>
<feature type="region of interest" description="Disordered" evidence="1">
    <location>
        <begin position="39"/>
        <end position="62"/>
    </location>
</feature>
<dbReference type="AlphaFoldDB" id="A0A975WVK0"/>
<dbReference type="Proteomes" id="UP000256297">
    <property type="component" value="Chromosome CBM2589_b"/>
</dbReference>
<protein>
    <submittedName>
        <fullName evidence="2">Uncharacterized protein</fullName>
    </submittedName>
</protein>
<sequence length="62" mass="6609">MRSRTPQRKQMLVGLTSMKHLKPILAVGGFVKSKIAGQARGSTSFRPGTVPCPGAKGADDER</sequence>
<evidence type="ECO:0000313" key="3">
    <source>
        <dbReference type="Proteomes" id="UP000256297"/>
    </source>
</evidence>
<evidence type="ECO:0000256" key="1">
    <source>
        <dbReference type="SAM" id="MobiDB-lite"/>
    </source>
</evidence>
<dbReference type="EMBL" id="OFSP01000005">
    <property type="protein sequence ID" value="SOY46086.1"/>
    <property type="molecule type" value="Genomic_DNA"/>
</dbReference>
<proteinExistence type="predicted"/>
<evidence type="ECO:0000313" key="2">
    <source>
        <dbReference type="EMBL" id="SOY46086.1"/>
    </source>
</evidence>
<reference evidence="2 3" key="1">
    <citation type="submission" date="2018-01" db="EMBL/GenBank/DDBJ databases">
        <authorList>
            <person name="Clerissi C."/>
        </authorList>
    </citation>
    <scope>NUCLEOTIDE SEQUENCE [LARGE SCALE GENOMIC DNA]</scope>
    <source>
        <strain evidence="2">Cupriavidus taiwanensis STM 3521</strain>
    </source>
</reference>